<dbReference type="Proteomes" id="UP000887565">
    <property type="component" value="Unplaced"/>
</dbReference>
<evidence type="ECO:0000256" key="2">
    <source>
        <dbReference type="ARBA" id="ARBA00022460"/>
    </source>
</evidence>
<dbReference type="PROSITE" id="PS51034">
    <property type="entry name" value="ZP_2"/>
    <property type="match status" value="1"/>
</dbReference>
<keyword evidence="6" id="KW-1133">Transmembrane helix</keyword>
<evidence type="ECO:0000313" key="10">
    <source>
        <dbReference type="WBParaSite" id="nRc.2.0.1.t17967-RA"/>
    </source>
</evidence>
<protein>
    <submittedName>
        <fullName evidence="10">ZP domain-containing protein</fullName>
    </submittedName>
</protein>
<comment type="subcellular location">
    <subcellularLocation>
        <location evidence="1">Cell membrane</location>
        <topology evidence="1">Single-pass type I membrane protein</topology>
    </subcellularLocation>
</comment>
<dbReference type="InterPro" id="IPR001507">
    <property type="entry name" value="ZP_dom"/>
</dbReference>
<evidence type="ECO:0000256" key="7">
    <source>
        <dbReference type="ARBA" id="ARBA00023136"/>
    </source>
</evidence>
<keyword evidence="4" id="KW-0812">Transmembrane</keyword>
<dbReference type="WBParaSite" id="nRc.2.0.1.t17967-RA">
    <property type="protein sequence ID" value="nRc.2.0.1.t17967-RA"/>
    <property type="gene ID" value="nRc.2.0.1.g17967"/>
</dbReference>
<evidence type="ECO:0000256" key="5">
    <source>
        <dbReference type="ARBA" id="ARBA00022729"/>
    </source>
</evidence>
<accession>A0A915IVX0</accession>
<keyword evidence="5" id="KW-0732">Signal</keyword>
<keyword evidence="7" id="KW-0472">Membrane</keyword>
<dbReference type="InterPro" id="IPR057475">
    <property type="entry name" value="CUT_C"/>
</dbReference>
<dbReference type="InterPro" id="IPR051962">
    <property type="entry name" value="Cuticlin"/>
</dbReference>
<dbReference type="PANTHER" id="PTHR22907:SF24">
    <property type="entry name" value="ZP DOMAIN-CONTAINING PROTEIN"/>
    <property type="match status" value="1"/>
</dbReference>
<evidence type="ECO:0000259" key="8">
    <source>
        <dbReference type="PROSITE" id="PS51034"/>
    </source>
</evidence>
<keyword evidence="3" id="KW-1003">Cell membrane</keyword>
<evidence type="ECO:0000256" key="3">
    <source>
        <dbReference type="ARBA" id="ARBA00022475"/>
    </source>
</evidence>
<keyword evidence="9" id="KW-1185">Reference proteome</keyword>
<name>A0A915IVX0_ROMCU</name>
<dbReference type="Pfam" id="PF25301">
    <property type="entry name" value="CUT_C"/>
    <property type="match status" value="1"/>
</dbReference>
<dbReference type="InterPro" id="IPR056953">
    <property type="entry name" value="CUT_N"/>
</dbReference>
<evidence type="ECO:0000256" key="6">
    <source>
        <dbReference type="ARBA" id="ARBA00022989"/>
    </source>
</evidence>
<dbReference type="Pfam" id="PF25057">
    <property type="entry name" value="CUT_N"/>
    <property type="match status" value="2"/>
</dbReference>
<dbReference type="GO" id="GO:0005886">
    <property type="term" value="C:plasma membrane"/>
    <property type="evidence" value="ECO:0007669"/>
    <property type="project" value="UniProtKB-SubCell"/>
</dbReference>
<dbReference type="PANTHER" id="PTHR22907">
    <property type="entry name" value="GH04558P"/>
    <property type="match status" value="1"/>
</dbReference>
<sequence>MPVLFLYEIPERLASISRDPIINCTEHGIRFQVNTRLPFNGRIFAQGKVEDADCVKVYSEGSVGSYDNGDRGSSTKPFMDLGFETCGMDAVVSLRATIRSIDDPPPQKSRLTSLGPHVAMVVHRRSICSMSSDKTVMLGAVPAAISEKIDDLNDLCICIAPSVPILHPNAREMSSKTEPHGIYFSVKLTVSFHRLLITKNDKFFKAKCFFAETRTSISQRLEVRNSDPIEYLTSHHTSPCNYAMYNASYGTFEGHRDLGPPLTYAQVGDRILHVWSCPDHFYGIMVYDCYVTDGYLQNLTVVDDKGCSSNYELVSNVRYGRGLHEAYAESQVFKFAEKPVVYFHCRIEECDLPSNYRFQQPHCDYNHHPSTKLAPIDAAPPAFNPSRSGPYSGDVPVTDGFSQQLLRSDNFVESASVDSFTASEESTKMNLKRLQKFSLTLLDNPLDGEKIGISVRNNQQNRLSNRLLQQQRSTKQPIFQNVKGHLIVLDSGEETKTLPVRKSQKEEEFE</sequence>
<reference evidence="10" key="1">
    <citation type="submission" date="2022-11" db="UniProtKB">
        <authorList>
            <consortium name="WormBaseParasite"/>
        </authorList>
    </citation>
    <scope>IDENTIFICATION</scope>
</reference>
<dbReference type="SMART" id="SM00241">
    <property type="entry name" value="ZP"/>
    <property type="match status" value="1"/>
</dbReference>
<evidence type="ECO:0000313" key="9">
    <source>
        <dbReference type="Proteomes" id="UP000887565"/>
    </source>
</evidence>
<dbReference type="AlphaFoldDB" id="A0A915IVX0"/>
<feature type="domain" description="ZP" evidence="8">
    <location>
        <begin position="23"/>
        <end position="370"/>
    </location>
</feature>
<keyword evidence="2" id="KW-0193">Cuticle</keyword>
<proteinExistence type="predicted"/>
<evidence type="ECO:0000256" key="1">
    <source>
        <dbReference type="ARBA" id="ARBA00004251"/>
    </source>
</evidence>
<evidence type="ECO:0000256" key="4">
    <source>
        <dbReference type="ARBA" id="ARBA00022692"/>
    </source>
</evidence>
<organism evidence="9 10">
    <name type="scientific">Romanomermis culicivorax</name>
    <name type="common">Nematode worm</name>
    <dbReference type="NCBI Taxonomy" id="13658"/>
    <lineage>
        <taxon>Eukaryota</taxon>
        <taxon>Metazoa</taxon>
        <taxon>Ecdysozoa</taxon>
        <taxon>Nematoda</taxon>
        <taxon>Enoplea</taxon>
        <taxon>Dorylaimia</taxon>
        <taxon>Mermithida</taxon>
        <taxon>Mermithoidea</taxon>
        <taxon>Mermithidae</taxon>
        <taxon>Romanomermis</taxon>
    </lineage>
</organism>
<dbReference type="GO" id="GO:0042302">
    <property type="term" value="F:structural constituent of cuticle"/>
    <property type="evidence" value="ECO:0007669"/>
    <property type="project" value="UniProtKB-KW"/>
</dbReference>